<feature type="compositionally biased region" description="Basic and acidic residues" evidence="6">
    <location>
        <begin position="1"/>
        <end position="19"/>
    </location>
</feature>
<reference evidence="9" key="1">
    <citation type="journal article" date="2019" name="Nat. Commun.">
        <title>Expansion of phycobilisome linker gene families in mesophilic red algae.</title>
        <authorList>
            <person name="Lee J."/>
            <person name="Kim D."/>
            <person name="Bhattacharya D."/>
            <person name="Yoon H.S."/>
        </authorList>
    </citation>
    <scope>NUCLEOTIDE SEQUENCE [LARGE SCALE GENOMIC DNA]</scope>
    <source>
        <strain evidence="9">CCMP 1328</strain>
    </source>
</reference>
<keyword evidence="4 7" id="KW-1133">Transmembrane helix</keyword>
<proteinExistence type="predicted"/>
<dbReference type="OrthoDB" id="10035043at2759"/>
<sequence length="487" mass="53575">MVERSEEASGREEATRTDPDDVEEDTGTGSVASEARATVLRRHTVVERVVVPVADSVGGEEEGRKEEPEVDANMTSRFAAKGGVYNNVAVNGSSRIEEEKRESIATTKYRGFLEQARFLPYVVAVLGSLLVYGLLQERVMTQPYKRESSDGIVDPNAEPVMDYFSNSLFLVFQNRLFALVIAVLLAVLVDRDSLRANPSDEYNLVGSSAPVDRDSPRPYSARLPRVRAFKYFLVSASNIVATNCQYEALKYVSFPTQTLFKCGKMIPVMLLSTYLSRKSYRMLDYCVALIVGLGCFSFAMTGNIASKKSVALHAATASSTWFGIILMLVYLLADSLTSTMQEHLFQDEGETLNRQMMHVNLSSSILTVVLMLLRGSFFSSINFFATHPSAIWETSFLSLAAVASQYAITGCVFAFGSLTYVTIMTVRQIVSVLLSNLVFGHQLGMTQWVCIVSVFGALLLRSCFGKGSTVKKVADPPDHARGPDARV</sequence>
<comment type="subcellular location">
    <subcellularLocation>
        <location evidence="1">Membrane</location>
        <topology evidence="1">Multi-pass membrane protein</topology>
    </subcellularLocation>
</comment>
<evidence type="ECO:0000256" key="6">
    <source>
        <dbReference type="SAM" id="MobiDB-lite"/>
    </source>
</evidence>
<keyword evidence="5 7" id="KW-0472">Membrane</keyword>
<keyword evidence="2" id="KW-0813">Transport</keyword>
<dbReference type="GO" id="GO:0005789">
    <property type="term" value="C:endoplasmic reticulum membrane"/>
    <property type="evidence" value="ECO:0007669"/>
    <property type="project" value="TreeGrafter"/>
</dbReference>
<protein>
    <submittedName>
        <fullName evidence="8">Adenosine 3'-phospho 5'-phosphosulfate transporter 1</fullName>
    </submittedName>
</protein>
<evidence type="ECO:0000256" key="4">
    <source>
        <dbReference type="ARBA" id="ARBA00022989"/>
    </source>
</evidence>
<feature type="transmembrane region" description="Helical" evidence="7">
    <location>
        <begin position="118"/>
        <end position="135"/>
    </location>
</feature>
<comment type="caution">
    <text evidence="8">The sequence shown here is derived from an EMBL/GenBank/DDBJ whole genome shotgun (WGS) entry which is preliminary data.</text>
</comment>
<keyword evidence="3 7" id="KW-0812">Transmembrane</keyword>
<dbReference type="GO" id="GO:0000139">
    <property type="term" value="C:Golgi membrane"/>
    <property type="evidence" value="ECO:0007669"/>
    <property type="project" value="TreeGrafter"/>
</dbReference>
<organism evidence="8 9">
    <name type="scientific">Porphyridium purpureum</name>
    <name type="common">Red alga</name>
    <name type="synonym">Porphyridium cruentum</name>
    <dbReference type="NCBI Taxonomy" id="35688"/>
    <lineage>
        <taxon>Eukaryota</taxon>
        <taxon>Rhodophyta</taxon>
        <taxon>Bangiophyceae</taxon>
        <taxon>Porphyridiales</taxon>
        <taxon>Porphyridiaceae</taxon>
        <taxon>Porphyridium</taxon>
    </lineage>
</organism>
<dbReference type="Pfam" id="PF08449">
    <property type="entry name" value="UAA"/>
    <property type="match status" value="1"/>
</dbReference>
<evidence type="ECO:0000256" key="1">
    <source>
        <dbReference type="ARBA" id="ARBA00004141"/>
    </source>
</evidence>
<dbReference type="GO" id="GO:0046964">
    <property type="term" value="F:3'-phosphoadenosine 5'-phosphosulfate transmembrane transporter activity"/>
    <property type="evidence" value="ECO:0007669"/>
    <property type="project" value="TreeGrafter"/>
</dbReference>
<keyword evidence="9" id="KW-1185">Reference proteome</keyword>
<feature type="region of interest" description="Disordered" evidence="6">
    <location>
        <begin position="1"/>
        <end position="37"/>
    </location>
</feature>
<feature type="transmembrane region" description="Helical" evidence="7">
    <location>
        <begin position="168"/>
        <end position="189"/>
    </location>
</feature>
<dbReference type="Proteomes" id="UP000324585">
    <property type="component" value="Unassembled WGS sequence"/>
</dbReference>
<feature type="transmembrane region" description="Helical" evidence="7">
    <location>
        <begin position="285"/>
        <end position="305"/>
    </location>
</feature>
<name>A0A5J4YKH9_PORPP</name>
<gene>
    <name evidence="8" type="ORF">FVE85_8451</name>
</gene>
<evidence type="ECO:0000256" key="2">
    <source>
        <dbReference type="ARBA" id="ARBA00022448"/>
    </source>
</evidence>
<evidence type="ECO:0000313" key="9">
    <source>
        <dbReference type="Proteomes" id="UP000324585"/>
    </source>
</evidence>
<evidence type="ECO:0000256" key="5">
    <source>
        <dbReference type="ARBA" id="ARBA00023136"/>
    </source>
</evidence>
<feature type="transmembrane region" description="Helical" evidence="7">
    <location>
        <begin position="445"/>
        <end position="464"/>
    </location>
</feature>
<feature type="transmembrane region" description="Helical" evidence="7">
    <location>
        <begin position="364"/>
        <end position="384"/>
    </location>
</feature>
<evidence type="ECO:0000256" key="7">
    <source>
        <dbReference type="SAM" id="Phobius"/>
    </source>
</evidence>
<feature type="transmembrane region" description="Helical" evidence="7">
    <location>
        <begin position="311"/>
        <end position="333"/>
    </location>
</feature>
<dbReference type="EMBL" id="VRMN01000011">
    <property type="protein sequence ID" value="KAA8491969.1"/>
    <property type="molecule type" value="Genomic_DNA"/>
</dbReference>
<dbReference type="PANTHER" id="PTHR10778:SF13">
    <property type="entry name" value="ADENOSINE 3'-PHOSPHO 5'-PHOSPHOSULFATE TRANSPORTER 1"/>
    <property type="match status" value="1"/>
</dbReference>
<evidence type="ECO:0000313" key="8">
    <source>
        <dbReference type="EMBL" id="KAA8491969.1"/>
    </source>
</evidence>
<accession>A0A5J4YKH9</accession>
<dbReference type="PANTHER" id="PTHR10778">
    <property type="entry name" value="SOLUTE CARRIER FAMILY 35 MEMBER B"/>
    <property type="match status" value="1"/>
</dbReference>
<evidence type="ECO:0000256" key="3">
    <source>
        <dbReference type="ARBA" id="ARBA00022692"/>
    </source>
</evidence>
<dbReference type="AlphaFoldDB" id="A0A5J4YKH9"/>
<feature type="transmembrane region" description="Helical" evidence="7">
    <location>
        <begin position="396"/>
        <end position="415"/>
    </location>
</feature>
<dbReference type="InterPro" id="IPR013657">
    <property type="entry name" value="SCL35B1-4/HUT1"/>
</dbReference>